<keyword evidence="3" id="KW-1185">Reference proteome</keyword>
<protein>
    <submittedName>
        <fullName evidence="2">Uncharacterized protein</fullName>
    </submittedName>
</protein>
<evidence type="ECO:0000256" key="1">
    <source>
        <dbReference type="SAM" id="MobiDB-lite"/>
    </source>
</evidence>
<proteinExistence type="predicted"/>
<dbReference type="RefSeq" id="WP_147160730.1">
    <property type="nucleotide sequence ID" value="NZ_BJYR01000021.1"/>
</dbReference>
<dbReference type="Proteomes" id="UP000321464">
    <property type="component" value="Unassembled WGS sequence"/>
</dbReference>
<dbReference type="OrthoDB" id="7605209at2"/>
<gene>
    <name evidence="2" type="ORF">NSE01_32530</name>
</gene>
<sequence>MVDRSPEGIIEFATVRAQQAWDDHKQPYLLARLSPDLMAEGIDYREVLGEQKLKEFLASHSEKIKVTVHPQQKAKIGLLPADVDFQYDPVPEAATHSPPKRSTPDSGLHGSKRRYIVGSFLQMVSELDEADAKQVEIPAHILAKLLREK</sequence>
<feature type="region of interest" description="Disordered" evidence="1">
    <location>
        <begin position="89"/>
        <end position="110"/>
    </location>
</feature>
<organism evidence="2 3">
    <name type="scientific">Novosphingobium sediminis</name>
    <dbReference type="NCBI Taxonomy" id="707214"/>
    <lineage>
        <taxon>Bacteria</taxon>
        <taxon>Pseudomonadati</taxon>
        <taxon>Pseudomonadota</taxon>
        <taxon>Alphaproteobacteria</taxon>
        <taxon>Sphingomonadales</taxon>
        <taxon>Sphingomonadaceae</taxon>
        <taxon>Novosphingobium</taxon>
    </lineage>
</organism>
<evidence type="ECO:0000313" key="2">
    <source>
        <dbReference type="EMBL" id="GEO01421.1"/>
    </source>
</evidence>
<comment type="caution">
    <text evidence="2">The sequence shown here is derived from an EMBL/GenBank/DDBJ whole genome shotgun (WGS) entry which is preliminary data.</text>
</comment>
<dbReference type="AlphaFoldDB" id="A0A512AP11"/>
<accession>A0A512AP11</accession>
<evidence type="ECO:0000313" key="3">
    <source>
        <dbReference type="Proteomes" id="UP000321464"/>
    </source>
</evidence>
<dbReference type="EMBL" id="BJYR01000021">
    <property type="protein sequence ID" value="GEO01421.1"/>
    <property type="molecule type" value="Genomic_DNA"/>
</dbReference>
<reference evidence="2 3" key="1">
    <citation type="submission" date="2019-07" db="EMBL/GenBank/DDBJ databases">
        <title>Whole genome shotgun sequence of Novosphingobium sediminis NBRC 106119.</title>
        <authorList>
            <person name="Hosoyama A."/>
            <person name="Uohara A."/>
            <person name="Ohji S."/>
            <person name="Ichikawa N."/>
        </authorList>
    </citation>
    <scope>NUCLEOTIDE SEQUENCE [LARGE SCALE GENOMIC DNA]</scope>
    <source>
        <strain evidence="2 3">NBRC 106119</strain>
    </source>
</reference>
<name>A0A512AP11_9SPHN</name>